<keyword evidence="9" id="KW-1185">Reference proteome</keyword>
<feature type="compositionally biased region" description="Polar residues" evidence="5">
    <location>
        <begin position="102"/>
        <end position="117"/>
    </location>
</feature>
<gene>
    <name evidence="8" type="ORF">PQ472_01450</name>
</gene>
<keyword evidence="1" id="KW-0134">Cell wall</keyword>
<evidence type="ECO:0000259" key="7">
    <source>
        <dbReference type="PROSITE" id="PS50847"/>
    </source>
</evidence>
<evidence type="ECO:0000256" key="4">
    <source>
        <dbReference type="ARBA" id="ARBA00023088"/>
    </source>
</evidence>
<sequence>MRRIVEQHSGLQPQIKERFKMYKAGKRWLFAGIAFLGTSAVLFGGGVAHADDQAPAADTTPVAQVSEQGQDAASESSTEPAPQAEKPAPKTEDTAADASKPAVQTETQTDSGQTGENSAPATAQAQVTPTSTAKTQEGAVPASDKAAVVTADSAQEKPVPAAAVTRTDATKATLNLQAEQPAILSGENASFDVKLDVTGIVADGRQQRLVLDLPAGYDLADGSDLSIEGVTPTLDATTHQLVYNFTTPQNGLTLSKRFEFKTTSGSVVNGSKVKLKASFMNGEDVTEAGEQSVTVNSKANLAVSNQVIGVMVADKDGKPIQDASGNVVVDGDKISGYAGDVVAYQFGVSAPNKELGQAYFDPGTIVKVRYQLPKGLDYINVDSSTAQPADVIKDGNGNTTLTWYIQAPSLAAQIAADGNLLAAQFKLIAQINESVPYNTKLTTQAIAGGQTINGDMVTSAIAKSTMQTVPNFNKDTLPTDGTDFYFYNWGPADGEGNLAPHVTAADPQVGPNANLAYFIMVGPTIFHYHTQTWGPNIPVVGDGKPIQQFDVTYDVDDHLNVNTMTIDAPTATVWGIATGLDEMPKFDLYVRYQGEADYDNTPILQDITDTGGKTLDMNSLLDNSRGVAELKFVWTTIAQGQTYSGIWFNMSPKAGYYGTVANNLRVDMAGQTAAGWMQATFTKDGAYYTGVLKNSSNGYGHIGQEIHMIDSNGQLVAPGSAGDRRAIYNQYMKTQTAEIVKPAENEPRVINESLGFANTTDQGVSAGDNVLNVYVENNKAAVNNFSGLKSYVVLPEGVTYTGSDSQVTATQVGGKTLLTINWQQDALAPNSGNRLNLGVHIDPGLNLRNLNLNLYSTVNEKDTLVPKNINAQDPSDVQKMADGLKIDGLTLDQPVYALNVVAQADNQAGNLVHAQTFAENQAGQKGAEVTVHQGETATLGFNLTPGTDGALQDFELVATLPSPDDTAVLDDTARGTTTNAVTLTGPVQLPAGWDQATVVYVTAAHPEGIPANQVTDFGQVTGFKISYTDATGYLPGHAVQLLVPVKVGAGAAVGSKAYISYAVKANGLQQTEGLKAGIVIAAADTGGGTPTGPTEPTGPTTPTTPVGPTTPTEPGEPTTPDEPNIPSVPVTPDLPSTGGETTPNRGNGQVDLPSTLGGGTQTGRTATGRTRDTVGMRSRSTSKQTLPQTGDGNSSWLAVVGLALMGLLSGAWFKKRTVK</sequence>
<feature type="domain" description="Gram-positive cocci surface proteins LPxTG" evidence="7">
    <location>
        <begin position="1186"/>
        <end position="1219"/>
    </location>
</feature>
<dbReference type="InterPro" id="IPR022263">
    <property type="entry name" value="KxYKxGKxW"/>
</dbReference>
<evidence type="ECO:0000256" key="1">
    <source>
        <dbReference type="ARBA" id="ARBA00022512"/>
    </source>
</evidence>
<reference evidence="8 9" key="1">
    <citation type="submission" date="2023-02" db="EMBL/GenBank/DDBJ databases">
        <title>Genome sequence of Lacticaseibacillus sp. KACC 23028.</title>
        <authorList>
            <person name="Kim S."/>
            <person name="Heo J."/>
            <person name="Kwon S.-W."/>
        </authorList>
    </citation>
    <scope>NUCLEOTIDE SEQUENCE [LARGE SCALE GENOMIC DNA]</scope>
    <source>
        <strain evidence="8 9">KACC 23028</strain>
    </source>
</reference>
<keyword evidence="6" id="KW-1133">Transmembrane helix</keyword>
<keyword evidence="6" id="KW-0472">Membrane</keyword>
<feature type="region of interest" description="Disordered" evidence="5">
    <location>
        <begin position="1085"/>
        <end position="1194"/>
    </location>
</feature>
<dbReference type="PROSITE" id="PS50847">
    <property type="entry name" value="GRAM_POS_ANCHORING"/>
    <property type="match status" value="1"/>
</dbReference>
<evidence type="ECO:0000313" key="8">
    <source>
        <dbReference type="EMBL" id="WDF82936.1"/>
    </source>
</evidence>
<evidence type="ECO:0000256" key="2">
    <source>
        <dbReference type="ARBA" id="ARBA00022525"/>
    </source>
</evidence>
<evidence type="ECO:0000313" key="9">
    <source>
        <dbReference type="Proteomes" id="UP001220377"/>
    </source>
</evidence>
<dbReference type="EMBL" id="CP117884">
    <property type="protein sequence ID" value="WDF82936.1"/>
    <property type="molecule type" value="Genomic_DNA"/>
</dbReference>
<feature type="compositionally biased region" description="Low complexity" evidence="5">
    <location>
        <begin position="118"/>
        <end position="133"/>
    </location>
</feature>
<evidence type="ECO:0000256" key="3">
    <source>
        <dbReference type="ARBA" id="ARBA00022729"/>
    </source>
</evidence>
<keyword evidence="4" id="KW-0572">Peptidoglycan-anchor</keyword>
<dbReference type="NCBIfam" id="TIGR03715">
    <property type="entry name" value="KxYKxGKxW"/>
    <property type="match status" value="1"/>
</dbReference>
<feature type="transmembrane region" description="Helical" evidence="6">
    <location>
        <begin position="1195"/>
        <end position="1213"/>
    </location>
</feature>
<feature type="compositionally biased region" description="Polar residues" evidence="5">
    <location>
        <begin position="66"/>
        <end position="77"/>
    </location>
</feature>
<dbReference type="InterPro" id="IPR019931">
    <property type="entry name" value="LPXTG_anchor"/>
</dbReference>
<keyword evidence="2" id="KW-0964">Secreted</keyword>
<proteinExistence type="predicted"/>
<feature type="compositionally biased region" description="Polar residues" evidence="5">
    <location>
        <begin position="1138"/>
        <end position="1147"/>
    </location>
</feature>
<protein>
    <submittedName>
        <fullName evidence="8">KxYKxGKxW signal peptide domain-containing protein</fullName>
    </submittedName>
</protein>
<keyword evidence="3" id="KW-0732">Signal</keyword>
<dbReference type="Pfam" id="PF00746">
    <property type="entry name" value="Gram_pos_anchor"/>
    <property type="match status" value="1"/>
</dbReference>
<evidence type="ECO:0000256" key="5">
    <source>
        <dbReference type="SAM" id="MobiDB-lite"/>
    </source>
</evidence>
<dbReference type="Proteomes" id="UP001220377">
    <property type="component" value="Chromosome"/>
</dbReference>
<feature type="compositionally biased region" description="Low complexity" evidence="5">
    <location>
        <begin position="1091"/>
        <end position="1118"/>
    </location>
</feature>
<feature type="region of interest" description="Disordered" evidence="5">
    <location>
        <begin position="52"/>
        <end position="153"/>
    </location>
</feature>
<accession>A0ABY7WS41</accession>
<feature type="compositionally biased region" description="Low complexity" evidence="5">
    <location>
        <begin position="53"/>
        <end position="65"/>
    </location>
</feature>
<dbReference type="Pfam" id="PF19258">
    <property type="entry name" value="KxYKxGKxW_sig"/>
    <property type="match status" value="1"/>
</dbReference>
<evidence type="ECO:0000256" key="6">
    <source>
        <dbReference type="SAM" id="Phobius"/>
    </source>
</evidence>
<feature type="compositionally biased region" description="Polar residues" evidence="5">
    <location>
        <begin position="1178"/>
        <end position="1194"/>
    </location>
</feature>
<dbReference type="RefSeq" id="WP_274260728.1">
    <property type="nucleotide sequence ID" value="NZ_CP117884.1"/>
</dbReference>
<dbReference type="NCBIfam" id="TIGR01167">
    <property type="entry name" value="LPXTG_anchor"/>
    <property type="match status" value="1"/>
</dbReference>
<name>A0ABY7WS41_9LACO</name>
<keyword evidence="6" id="KW-0812">Transmembrane</keyword>
<organism evidence="8 9">
    <name type="scientific">Lacticaseibacillus pabuli</name>
    <dbReference type="NCBI Taxonomy" id="3025672"/>
    <lineage>
        <taxon>Bacteria</taxon>
        <taxon>Bacillati</taxon>
        <taxon>Bacillota</taxon>
        <taxon>Bacilli</taxon>
        <taxon>Lactobacillales</taxon>
        <taxon>Lactobacillaceae</taxon>
        <taxon>Lacticaseibacillus</taxon>
    </lineage>
</organism>